<proteinExistence type="predicted"/>
<evidence type="ECO:0000313" key="1">
    <source>
        <dbReference type="EMBL" id="KZP11990.1"/>
    </source>
</evidence>
<sequence length="129" mass="14238">MSLASAIGKDDMVLLLQHVPHLKYLELNCNPPSGINSNNIQTLITLSATSSLVPGLEQVVFDYDTDFDFQLLVTMIKSRCQVIRAVEIGNIDLVTYKKLDPQVSMIGPLEALELAHNLDIWIAEVDSEG</sequence>
<organism evidence="1 2">
    <name type="scientific">Athelia psychrophila</name>
    <dbReference type="NCBI Taxonomy" id="1759441"/>
    <lineage>
        <taxon>Eukaryota</taxon>
        <taxon>Fungi</taxon>
        <taxon>Dikarya</taxon>
        <taxon>Basidiomycota</taxon>
        <taxon>Agaricomycotina</taxon>
        <taxon>Agaricomycetes</taxon>
        <taxon>Agaricomycetidae</taxon>
        <taxon>Atheliales</taxon>
        <taxon>Atheliaceae</taxon>
        <taxon>Athelia</taxon>
    </lineage>
</organism>
<dbReference type="AlphaFoldDB" id="A0A166AV78"/>
<evidence type="ECO:0008006" key="3">
    <source>
        <dbReference type="Google" id="ProtNLM"/>
    </source>
</evidence>
<accession>A0A166AV78</accession>
<name>A0A166AV78_9AGAM</name>
<dbReference type="Proteomes" id="UP000076532">
    <property type="component" value="Unassembled WGS sequence"/>
</dbReference>
<dbReference type="EMBL" id="KV417654">
    <property type="protein sequence ID" value="KZP11990.1"/>
    <property type="molecule type" value="Genomic_DNA"/>
</dbReference>
<gene>
    <name evidence="1" type="ORF">FIBSPDRAFT_961802</name>
</gene>
<evidence type="ECO:0000313" key="2">
    <source>
        <dbReference type="Proteomes" id="UP000076532"/>
    </source>
</evidence>
<reference evidence="1 2" key="1">
    <citation type="journal article" date="2016" name="Mol. Biol. Evol.">
        <title>Comparative Genomics of Early-Diverging Mushroom-Forming Fungi Provides Insights into the Origins of Lignocellulose Decay Capabilities.</title>
        <authorList>
            <person name="Nagy L.G."/>
            <person name="Riley R."/>
            <person name="Tritt A."/>
            <person name="Adam C."/>
            <person name="Daum C."/>
            <person name="Floudas D."/>
            <person name="Sun H."/>
            <person name="Yadav J.S."/>
            <person name="Pangilinan J."/>
            <person name="Larsson K.H."/>
            <person name="Matsuura K."/>
            <person name="Barry K."/>
            <person name="Labutti K."/>
            <person name="Kuo R."/>
            <person name="Ohm R.A."/>
            <person name="Bhattacharya S.S."/>
            <person name="Shirouzu T."/>
            <person name="Yoshinaga Y."/>
            <person name="Martin F.M."/>
            <person name="Grigoriev I.V."/>
            <person name="Hibbett D.S."/>
        </authorList>
    </citation>
    <scope>NUCLEOTIDE SEQUENCE [LARGE SCALE GENOMIC DNA]</scope>
    <source>
        <strain evidence="1 2">CBS 109695</strain>
    </source>
</reference>
<protein>
    <recommendedName>
        <fullName evidence="3">RNI-like protein</fullName>
    </recommendedName>
</protein>
<keyword evidence="2" id="KW-1185">Reference proteome</keyword>